<name>A0ABS5AYV0_9STRE</name>
<gene>
    <name evidence="1" type="ORF">DHL47_10660</name>
</gene>
<proteinExistence type="predicted"/>
<evidence type="ECO:0000313" key="2">
    <source>
        <dbReference type="Proteomes" id="UP001519349"/>
    </source>
</evidence>
<organism evidence="1 2">
    <name type="scientific">Streptococcus panodentis</name>
    <dbReference type="NCBI Taxonomy" id="1581472"/>
    <lineage>
        <taxon>Bacteria</taxon>
        <taxon>Bacillati</taxon>
        <taxon>Bacillota</taxon>
        <taxon>Bacilli</taxon>
        <taxon>Lactobacillales</taxon>
        <taxon>Streptococcaceae</taxon>
        <taxon>Streptococcus</taxon>
    </lineage>
</organism>
<sequence>MRKKVVAGLAVLFVLISGGIFYMVNLQKTSSGLDVKEEKLIKHGFRLLEEQLATYIKEHYSGVSKIEFSPIFIEGGKDNPPFTADIVPVVYDEEGNRAVLGTQIGNTGYPSYGNIANLDIDFDYAGNEFIYLKSSSKGLDVDINVSNQETLPEEAKIKTEIKGMDANIEALVKDGQLKNITKSEIGSPKAEINYNLEIKRGDYSTWK</sequence>
<dbReference type="RefSeq" id="WP_209551824.1">
    <property type="nucleotide sequence ID" value="NZ_QFAY01000024.1"/>
</dbReference>
<accession>A0ABS5AYV0</accession>
<keyword evidence="2" id="KW-1185">Reference proteome</keyword>
<reference evidence="1 2" key="1">
    <citation type="submission" date="2018-05" db="EMBL/GenBank/DDBJ databases">
        <title>Draft genome sequence of Streptococcus panodentis CCUG 70867T.</title>
        <authorList>
            <person name="Salva-Serra F."/>
            <person name="Mendez V."/>
            <person name="Jaen-Luchoro D."/>
            <person name="Gonzales-Siles L."/>
            <person name="Karlsson R."/>
            <person name="Engstrom-Jakobsson H."/>
            <person name="Busquets A."/>
            <person name="Gomila M."/>
            <person name="Pineiro-Iglesias B."/>
            <person name="Bennasar-Figueras A."/>
            <person name="Seeger M."/>
            <person name="Moore E."/>
        </authorList>
    </citation>
    <scope>NUCLEOTIDE SEQUENCE [LARGE SCALE GENOMIC DNA]</scope>
    <source>
        <strain evidence="1 2">CCUG 70867</strain>
    </source>
</reference>
<evidence type="ECO:0000313" key="1">
    <source>
        <dbReference type="EMBL" id="MBP2621767.1"/>
    </source>
</evidence>
<comment type="caution">
    <text evidence="1">The sequence shown here is derived from an EMBL/GenBank/DDBJ whole genome shotgun (WGS) entry which is preliminary data.</text>
</comment>
<dbReference type="EMBL" id="QFAY01000024">
    <property type="protein sequence ID" value="MBP2621767.1"/>
    <property type="molecule type" value="Genomic_DNA"/>
</dbReference>
<protein>
    <submittedName>
        <fullName evidence="1">Uncharacterized protein</fullName>
    </submittedName>
</protein>
<dbReference type="Proteomes" id="UP001519349">
    <property type="component" value="Unassembled WGS sequence"/>
</dbReference>